<proteinExistence type="predicted"/>
<dbReference type="Proteomes" id="UP000655751">
    <property type="component" value="Unassembled WGS sequence"/>
</dbReference>
<organism evidence="2 3">
    <name type="scientific">Nocardia bovistercoris</name>
    <dbReference type="NCBI Taxonomy" id="2785916"/>
    <lineage>
        <taxon>Bacteria</taxon>
        <taxon>Bacillati</taxon>
        <taxon>Actinomycetota</taxon>
        <taxon>Actinomycetes</taxon>
        <taxon>Mycobacteriales</taxon>
        <taxon>Nocardiaceae</taxon>
        <taxon>Nocardia</taxon>
    </lineage>
</organism>
<dbReference type="InterPro" id="IPR034660">
    <property type="entry name" value="DinB/YfiT-like"/>
</dbReference>
<protein>
    <submittedName>
        <fullName evidence="2">Maleylpyruvate isomerase family mycothiol-dependent enzyme</fullName>
    </submittedName>
</protein>
<dbReference type="InterPro" id="IPR024344">
    <property type="entry name" value="MDMPI_metal-binding"/>
</dbReference>
<accession>A0A931I9L0</accession>
<keyword evidence="2" id="KW-0413">Isomerase</keyword>
<feature type="domain" description="Mycothiol-dependent maleylpyruvate isomerase metal-binding" evidence="1">
    <location>
        <begin position="18"/>
        <end position="122"/>
    </location>
</feature>
<dbReference type="GO" id="GO:0016853">
    <property type="term" value="F:isomerase activity"/>
    <property type="evidence" value="ECO:0007669"/>
    <property type="project" value="UniProtKB-KW"/>
</dbReference>
<dbReference type="InterPro" id="IPR017517">
    <property type="entry name" value="Maleyloyr_isom"/>
</dbReference>
<dbReference type="SUPFAM" id="SSF109854">
    <property type="entry name" value="DinB/YfiT-like putative metalloenzymes"/>
    <property type="match status" value="1"/>
</dbReference>
<dbReference type="AlphaFoldDB" id="A0A931I9L0"/>
<dbReference type="GO" id="GO:0046872">
    <property type="term" value="F:metal ion binding"/>
    <property type="evidence" value="ECO:0007669"/>
    <property type="project" value="InterPro"/>
</dbReference>
<evidence type="ECO:0000313" key="2">
    <source>
        <dbReference type="EMBL" id="MBH0777249.1"/>
    </source>
</evidence>
<gene>
    <name evidence="2" type="ORF">IT779_13250</name>
</gene>
<dbReference type="EMBL" id="JADMLG010000004">
    <property type="protein sequence ID" value="MBH0777249.1"/>
    <property type="molecule type" value="Genomic_DNA"/>
</dbReference>
<comment type="caution">
    <text evidence="2">The sequence shown here is derived from an EMBL/GenBank/DDBJ whole genome shotgun (WGS) entry which is preliminary data.</text>
</comment>
<dbReference type="Gene3D" id="1.20.120.450">
    <property type="entry name" value="dinb family like domain"/>
    <property type="match status" value="1"/>
</dbReference>
<name>A0A931I9L0_9NOCA</name>
<evidence type="ECO:0000259" key="1">
    <source>
        <dbReference type="Pfam" id="PF11716"/>
    </source>
</evidence>
<evidence type="ECO:0000313" key="3">
    <source>
        <dbReference type="Proteomes" id="UP000655751"/>
    </source>
</evidence>
<keyword evidence="3" id="KW-1185">Reference proteome</keyword>
<dbReference type="NCBIfam" id="TIGR03083">
    <property type="entry name" value="maleylpyruvate isomerase family mycothiol-dependent enzyme"/>
    <property type="match status" value="1"/>
</dbReference>
<sequence>MTTETPREIEHIWRAVAVERASLADLLETLPESAWDHESWCEGWRIRDVVAHLNLSVDPSVATILLALLRARGNLHRMIRDTAIRHARACTTGDLLTELRDSVDARATAFGTTPADRLMDVMVHGQDIAAPLGITREMPPAAARSALDRVWNMGAPFHARKKLRGYRLVATDDTWVAGDGTVLEGSLTTLLLLVTGRPVGSSDLGGDGATRWFSRQ</sequence>
<dbReference type="RefSeq" id="WP_196149553.1">
    <property type="nucleotide sequence ID" value="NZ_JADMLG010000004.1"/>
</dbReference>
<reference evidence="2" key="1">
    <citation type="submission" date="2020-11" db="EMBL/GenBank/DDBJ databases">
        <title>Nocardia NEAU-351.nov., a novel actinomycete isolated from the cow dung.</title>
        <authorList>
            <person name="Zhang X."/>
        </authorList>
    </citation>
    <scope>NUCLEOTIDE SEQUENCE</scope>
    <source>
        <strain evidence="2">NEAU-351</strain>
    </source>
</reference>
<dbReference type="Pfam" id="PF11716">
    <property type="entry name" value="MDMPI_N"/>
    <property type="match status" value="1"/>
</dbReference>